<proteinExistence type="predicted"/>
<reference evidence="1 2" key="1">
    <citation type="submission" date="2018-11" db="EMBL/GenBank/DDBJ databases">
        <title>The Potential of Streptomyces as Biocontrol Agents against the Tomato grey mould, Botrytis cinerea (Gray mold) Frontiers in Microbiology.</title>
        <authorList>
            <person name="Li D."/>
        </authorList>
    </citation>
    <scope>NUCLEOTIDE SEQUENCE [LARGE SCALE GENOMIC DNA]</scope>
    <source>
        <strain evidence="1 2">NEAU-LD23</strain>
    </source>
</reference>
<evidence type="ECO:0000313" key="1">
    <source>
        <dbReference type="EMBL" id="RNG08226.1"/>
    </source>
</evidence>
<comment type="caution">
    <text evidence="1">The sequence shown here is derived from an EMBL/GenBank/DDBJ whole genome shotgun (WGS) entry which is preliminary data.</text>
</comment>
<dbReference type="EMBL" id="RIBZ01000595">
    <property type="protein sequence ID" value="RNG08226.1"/>
    <property type="molecule type" value="Genomic_DNA"/>
</dbReference>
<name>A0A3M8US02_9ACTN</name>
<protein>
    <submittedName>
        <fullName evidence="1">Uncharacterized protein</fullName>
    </submittedName>
</protein>
<organism evidence="1 2">
    <name type="scientific">Streptomyces botrytidirepellens</name>
    <dbReference type="NCBI Taxonomy" id="2486417"/>
    <lineage>
        <taxon>Bacteria</taxon>
        <taxon>Bacillati</taxon>
        <taxon>Actinomycetota</taxon>
        <taxon>Actinomycetes</taxon>
        <taxon>Kitasatosporales</taxon>
        <taxon>Streptomycetaceae</taxon>
        <taxon>Streptomyces</taxon>
    </lineage>
</organism>
<keyword evidence="2" id="KW-1185">Reference proteome</keyword>
<dbReference type="Proteomes" id="UP000275401">
    <property type="component" value="Unassembled WGS sequence"/>
</dbReference>
<dbReference type="RefSeq" id="WP_123105763.1">
    <property type="nucleotide sequence ID" value="NZ_RIBZ01000595.1"/>
</dbReference>
<dbReference type="AlphaFoldDB" id="A0A3M8US02"/>
<accession>A0A3M8US02</accession>
<gene>
    <name evidence="1" type="ORF">EEJ42_33375</name>
</gene>
<evidence type="ECO:0000313" key="2">
    <source>
        <dbReference type="Proteomes" id="UP000275401"/>
    </source>
</evidence>
<sequence length="424" mass="45615">MSSLLESVRGLGRDVAMPDDLPARVAVVTATYQRWSNFPPEASVVAKFAVLRARLGPEGYQAEGFSIWDAEAEGRDALARRVSDADVIVGSNLLGSHYRAWDGAVDIEPFMARTADLFLSLYELRGGGSARGLGLSDLARGALGHRRERSKKGSGHFPAQTLWDDVTLTLTLWEMAVRLRAVPVSGRPVAIDDAALAELTGRKSRFAARADWAEQAADLVLEYPVERDSQFMLREGSTLARGALLSRAEYAIPPLDIPIPVTNTSARGPAMAWLLDEEDFVTAAQVLDPGIGALNITASWTAHRLLWANFGPSKMPGLAELSLSTGLGSARLLVPHGQRSIKALNLASVSDGDLLLLPDSRALRRELKRHADSEQLAQVLAEAGGLTVPVQASAAITARDAMVRWDAEQVLDTETWLAAQAVAT</sequence>